<feature type="chain" id="PRO_5022237135" description="Lipoprotein" evidence="2">
    <location>
        <begin position="18"/>
        <end position="129"/>
    </location>
</feature>
<protein>
    <recommendedName>
        <fullName evidence="5">Lipoprotein</fullName>
    </recommendedName>
</protein>
<gene>
    <name evidence="3" type="ORF">FPZ22_12095</name>
</gene>
<feature type="signal peptide" evidence="2">
    <location>
        <begin position="1"/>
        <end position="17"/>
    </location>
</feature>
<evidence type="ECO:0000313" key="4">
    <source>
        <dbReference type="Proteomes" id="UP000316584"/>
    </source>
</evidence>
<keyword evidence="4" id="KW-1185">Reference proteome</keyword>
<accession>A0A518N6I9</accession>
<dbReference type="KEGG" id="lug:FPZ22_12095"/>
<dbReference type="PROSITE" id="PS51257">
    <property type="entry name" value="PROKAR_LIPOPROTEIN"/>
    <property type="match status" value="1"/>
</dbReference>
<proteinExistence type="predicted"/>
<feature type="compositionally biased region" description="Low complexity" evidence="1">
    <location>
        <begin position="83"/>
        <end position="96"/>
    </location>
</feature>
<sequence length="129" mass="12644">MDIRPLSLLLPLGLALAACNNPEPVADGDVGDDAPTVPADATGGQDRDATGSTAGVPAAGTAGSGPHATEAESVAIDATGQGARDAAASDVAGAEAATRDDSVNPYDRAPQAADALEGDYNDEDKDKGD</sequence>
<dbReference type="Proteomes" id="UP000316584">
    <property type="component" value="Chromosome"/>
</dbReference>
<keyword evidence="2" id="KW-0732">Signal</keyword>
<dbReference type="EMBL" id="CP042218">
    <property type="protein sequence ID" value="QDW67527.1"/>
    <property type="molecule type" value="Genomic_DNA"/>
</dbReference>
<name>A0A518N6I9_9GAMM</name>
<reference evidence="3 4" key="1">
    <citation type="submission" date="2019-07" db="EMBL/GenBank/DDBJ databases">
        <title>Full genome sequence of Luteimonas sp. Gr-4.</title>
        <authorList>
            <person name="Im W.-T."/>
        </authorList>
    </citation>
    <scope>NUCLEOTIDE SEQUENCE [LARGE SCALE GENOMIC DNA]</scope>
    <source>
        <strain evidence="3 4">Gr-4</strain>
    </source>
</reference>
<dbReference type="AlphaFoldDB" id="A0A518N6I9"/>
<feature type="region of interest" description="Disordered" evidence="1">
    <location>
        <begin position="20"/>
        <end position="129"/>
    </location>
</feature>
<evidence type="ECO:0000256" key="1">
    <source>
        <dbReference type="SAM" id="MobiDB-lite"/>
    </source>
</evidence>
<evidence type="ECO:0000256" key="2">
    <source>
        <dbReference type="SAM" id="SignalP"/>
    </source>
</evidence>
<organism evidence="3 4">
    <name type="scientific">Luteimonas granuli</name>
    <dbReference type="NCBI Taxonomy" id="1176533"/>
    <lineage>
        <taxon>Bacteria</taxon>
        <taxon>Pseudomonadati</taxon>
        <taxon>Pseudomonadota</taxon>
        <taxon>Gammaproteobacteria</taxon>
        <taxon>Lysobacterales</taxon>
        <taxon>Lysobacteraceae</taxon>
        <taxon>Luteimonas</taxon>
    </lineage>
</organism>
<dbReference type="RefSeq" id="WP_144893303.1">
    <property type="nucleotide sequence ID" value="NZ_CP042218.1"/>
</dbReference>
<evidence type="ECO:0000313" key="3">
    <source>
        <dbReference type="EMBL" id="QDW67527.1"/>
    </source>
</evidence>
<evidence type="ECO:0008006" key="5">
    <source>
        <dbReference type="Google" id="ProtNLM"/>
    </source>
</evidence>